<feature type="region of interest" description="Disordered" evidence="2">
    <location>
        <begin position="648"/>
        <end position="796"/>
    </location>
</feature>
<feature type="compositionally biased region" description="Low complexity" evidence="2">
    <location>
        <begin position="689"/>
        <end position="713"/>
    </location>
</feature>
<evidence type="ECO:0000313" key="3">
    <source>
        <dbReference type="EMBL" id="KAG0318733.1"/>
    </source>
</evidence>
<evidence type="ECO:0000256" key="1">
    <source>
        <dbReference type="SAM" id="Coils"/>
    </source>
</evidence>
<feature type="region of interest" description="Disordered" evidence="2">
    <location>
        <begin position="190"/>
        <end position="217"/>
    </location>
</feature>
<feature type="compositionally biased region" description="Low complexity" evidence="2">
    <location>
        <begin position="737"/>
        <end position="767"/>
    </location>
</feature>
<evidence type="ECO:0000313" key="4">
    <source>
        <dbReference type="Proteomes" id="UP000738325"/>
    </source>
</evidence>
<feature type="region of interest" description="Disordered" evidence="2">
    <location>
        <begin position="1"/>
        <end position="88"/>
    </location>
</feature>
<feature type="compositionally biased region" description="Low complexity" evidence="2">
    <location>
        <begin position="208"/>
        <end position="217"/>
    </location>
</feature>
<keyword evidence="1" id="KW-0175">Coiled coil</keyword>
<dbReference type="AlphaFoldDB" id="A0A9P6RJ70"/>
<organism evidence="3 4">
    <name type="scientific">Dissophora globulifera</name>
    <dbReference type="NCBI Taxonomy" id="979702"/>
    <lineage>
        <taxon>Eukaryota</taxon>
        <taxon>Fungi</taxon>
        <taxon>Fungi incertae sedis</taxon>
        <taxon>Mucoromycota</taxon>
        <taxon>Mortierellomycotina</taxon>
        <taxon>Mortierellomycetes</taxon>
        <taxon>Mortierellales</taxon>
        <taxon>Mortierellaceae</taxon>
        <taxon>Dissophora</taxon>
    </lineage>
</organism>
<dbReference type="EMBL" id="JAAAIP010000356">
    <property type="protein sequence ID" value="KAG0318733.1"/>
    <property type="molecule type" value="Genomic_DNA"/>
</dbReference>
<feature type="coiled-coil region" evidence="1">
    <location>
        <begin position="225"/>
        <end position="290"/>
    </location>
</feature>
<comment type="caution">
    <text evidence="3">The sequence shown here is derived from an EMBL/GenBank/DDBJ whole genome shotgun (WGS) entry which is preliminary data.</text>
</comment>
<accession>A0A9P6RJ70</accession>
<feature type="coiled-coil region" evidence="1">
    <location>
        <begin position="397"/>
        <end position="482"/>
    </location>
</feature>
<reference evidence="3" key="1">
    <citation type="journal article" date="2020" name="Fungal Divers.">
        <title>Resolving the Mortierellaceae phylogeny through synthesis of multi-gene phylogenetics and phylogenomics.</title>
        <authorList>
            <person name="Vandepol N."/>
            <person name="Liber J."/>
            <person name="Desiro A."/>
            <person name="Na H."/>
            <person name="Kennedy M."/>
            <person name="Barry K."/>
            <person name="Grigoriev I.V."/>
            <person name="Miller A.N."/>
            <person name="O'Donnell K."/>
            <person name="Stajich J.E."/>
            <person name="Bonito G."/>
        </authorList>
    </citation>
    <scope>NUCLEOTIDE SEQUENCE</scope>
    <source>
        <strain evidence="3">REB-010B</strain>
    </source>
</reference>
<evidence type="ECO:0000256" key="2">
    <source>
        <dbReference type="SAM" id="MobiDB-lite"/>
    </source>
</evidence>
<feature type="compositionally biased region" description="Basic and acidic residues" evidence="2">
    <location>
        <begin position="43"/>
        <end position="58"/>
    </location>
</feature>
<feature type="region of interest" description="Disordered" evidence="2">
    <location>
        <begin position="296"/>
        <end position="325"/>
    </location>
</feature>
<dbReference type="Proteomes" id="UP000738325">
    <property type="component" value="Unassembled WGS sequence"/>
</dbReference>
<keyword evidence="4" id="KW-1185">Reference proteome</keyword>
<feature type="compositionally biased region" description="Low complexity" evidence="2">
    <location>
        <begin position="303"/>
        <end position="315"/>
    </location>
</feature>
<dbReference type="OrthoDB" id="2416138at2759"/>
<proteinExistence type="predicted"/>
<feature type="coiled-coil region" evidence="1">
    <location>
        <begin position="569"/>
        <end position="640"/>
    </location>
</feature>
<sequence length="810" mass="89207">MTDFDKDDMSTTSAKRSSMNPNAASFTPSFAKSGGSDYAASDHSGDNRSRRSTVDLSREALVSGLGISSPTGEQSPHHSLTVNTKVFSPNSLLRQDRSTFSATEMSPRQHMSSAALNGSHLTMMGTSSSSAAPHTSAALTAGGINPAVPTDFNPEEFRINLMRQISDQLESGLDRHFLQLVSATTAALPLSPATSDTNDGTGAGGAAGSSSGSLTNNSSDEMLAVQQLKKLLRTTTAELERVKGKNQELRDANHKLELQRMEATHQVARLQDFEVNNQFLQSRVKELESCASSIDSMETSSMNGHRGQQQHQRNGSTASASNTQLSQHVQRLMREVASLTAERDALKIKSWELEKKPYAQQHQQRPAHFVDLENERNRLVEELGAKTVATEDLWNKNEALMVRAKEYEKRVWELEGQCSALEEECGALPKLRSDLVEMEARAVAADALVEKLQDMEGQVALVKSLQDRIHELETTNAELEHSNWDLAERLNIANNQHALLTKEFESFRSKDKDDRRYEFLATKNRELEALLSEQAKISPDYKDEYERVSTELEKVKLRVPQLEGQAKQVALLRSKTLQLEKQIKTMEELEPRLEEIQKLHERNLFLEGELGELEHLRAREMELESELDETKSRLTQLETSKIRMASLSGIRSPGTRARSGSVAQPPYNPALFQDGDESFASLNIRSGSPIQQPQPQLQNLSRRTSQSISSGSQADFGNVLPMSPTRAGTATVSAWPSGRSSMMNRMSNTSSTGSSVGLTSGLSISRSESPRESDEDVATSSKQDGPILTEEPDQATVESLSLAAAVTEAH</sequence>
<feature type="compositionally biased region" description="Polar residues" evidence="2">
    <location>
        <begin position="316"/>
        <end position="325"/>
    </location>
</feature>
<feature type="compositionally biased region" description="Polar residues" evidence="2">
    <location>
        <begin position="10"/>
        <end position="30"/>
    </location>
</feature>
<protein>
    <submittedName>
        <fullName evidence="3">Uncharacterized protein</fullName>
    </submittedName>
</protein>
<feature type="compositionally biased region" description="Polar residues" evidence="2">
    <location>
        <begin position="66"/>
        <end position="88"/>
    </location>
</feature>
<name>A0A9P6RJ70_9FUNG</name>
<gene>
    <name evidence="3" type="ORF">BGZ99_005488</name>
</gene>
<feature type="compositionally biased region" description="Low complexity" evidence="2">
    <location>
        <begin position="190"/>
        <end position="200"/>
    </location>
</feature>